<dbReference type="GO" id="GO:0005737">
    <property type="term" value="C:cytoplasm"/>
    <property type="evidence" value="ECO:0007669"/>
    <property type="project" value="UniProtKB-ARBA"/>
</dbReference>
<dbReference type="InterPro" id="IPR029072">
    <property type="entry name" value="YebC-like"/>
</dbReference>
<evidence type="ECO:0000256" key="3">
    <source>
        <dbReference type="ARBA" id="ARBA00023163"/>
    </source>
</evidence>
<dbReference type="Pfam" id="PF01709">
    <property type="entry name" value="Transcrip_reg"/>
    <property type="match status" value="1"/>
</dbReference>
<reference evidence="6 7" key="1">
    <citation type="journal article" date="2016" name="Nat. Commun.">
        <title>Thousands of microbial genomes shed light on interconnected biogeochemical processes in an aquifer system.</title>
        <authorList>
            <person name="Anantharaman K."/>
            <person name="Brown C.T."/>
            <person name="Hug L.A."/>
            <person name="Sharon I."/>
            <person name="Castelle C.J."/>
            <person name="Probst A.J."/>
            <person name="Thomas B.C."/>
            <person name="Singh A."/>
            <person name="Wilkins M.J."/>
            <person name="Karaoz U."/>
            <person name="Brodie E.L."/>
            <person name="Williams K.H."/>
            <person name="Hubbard S.S."/>
            <person name="Banfield J.F."/>
        </authorList>
    </citation>
    <scope>NUCLEOTIDE SEQUENCE [LARGE SCALE GENOMIC DNA]</scope>
</reference>
<dbReference type="PANTHER" id="PTHR12532">
    <property type="entry name" value="TRANSLATIONAL ACTIVATOR OF CYTOCHROME C OXIDASE 1"/>
    <property type="match status" value="1"/>
</dbReference>
<evidence type="ECO:0000259" key="4">
    <source>
        <dbReference type="Pfam" id="PF01709"/>
    </source>
</evidence>
<dbReference type="InterPro" id="IPR049083">
    <property type="entry name" value="TACO1_YebC_N"/>
</dbReference>
<comment type="caution">
    <text evidence="6">The sequence shown here is derived from an EMBL/GenBank/DDBJ whole genome shotgun (WGS) entry which is preliminary data.</text>
</comment>
<evidence type="ECO:0008006" key="8">
    <source>
        <dbReference type="Google" id="ProtNLM"/>
    </source>
</evidence>
<dbReference type="STRING" id="1798373.A2154_00880"/>
<feature type="non-terminal residue" evidence="6">
    <location>
        <position position="1"/>
    </location>
</feature>
<dbReference type="InterPro" id="IPR017856">
    <property type="entry name" value="Integrase-like_N"/>
</dbReference>
<dbReference type="AlphaFoldDB" id="A0A1F5Z8V2"/>
<dbReference type="InterPro" id="IPR026564">
    <property type="entry name" value="Transcrip_reg_TACO1-like_dom3"/>
</dbReference>
<evidence type="ECO:0000256" key="1">
    <source>
        <dbReference type="ARBA" id="ARBA00008724"/>
    </source>
</evidence>
<evidence type="ECO:0000313" key="6">
    <source>
        <dbReference type="EMBL" id="OGG08870.1"/>
    </source>
</evidence>
<gene>
    <name evidence="6" type="ORF">A2154_00880</name>
</gene>
<dbReference type="InterPro" id="IPR048300">
    <property type="entry name" value="TACO1_YebC-like_2nd/3rd_dom"/>
</dbReference>
<dbReference type="Proteomes" id="UP000176854">
    <property type="component" value="Unassembled WGS sequence"/>
</dbReference>
<keyword evidence="3" id="KW-0804">Transcription</keyword>
<evidence type="ECO:0000313" key="7">
    <source>
        <dbReference type="Proteomes" id="UP000176854"/>
    </source>
</evidence>
<evidence type="ECO:0000259" key="5">
    <source>
        <dbReference type="Pfam" id="PF20772"/>
    </source>
</evidence>
<sequence length="223" mass="24090">TDRVKGAAFTRASRAIVIAVKESGGSTDPEKNFRLRLAIEKARSVNMPKENITNAIQRAGGAGVGEIHEVVYEAFGPGNSALLITVATDNINRAVTAVKNVLEHHGGNLVQKGAVSYLFQRIGVLTFPRAAQRADQLFELAVTFGAEDVQSTADLLNVFVPLSILSQAKDAFTRSGVEPENIDIIYKPKVQSTLEASDNDKLQNLITALLELDDIQRVFSNST</sequence>
<accession>A0A1F5Z8V2</accession>
<name>A0A1F5Z8V2_9BACT</name>
<dbReference type="SUPFAM" id="SSF75625">
    <property type="entry name" value="YebC-like"/>
    <property type="match status" value="1"/>
</dbReference>
<protein>
    <recommendedName>
        <fullName evidence="8">Transcriptional regulator</fullName>
    </recommendedName>
</protein>
<dbReference type="PANTHER" id="PTHR12532:SF0">
    <property type="entry name" value="TRANSLATIONAL ACTIVATOR OF CYTOCHROME C OXIDASE 1"/>
    <property type="match status" value="1"/>
</dbReference>
<keyword evidence="2" id="KW-0805">Transcription regulation</keyword>
<dbReference type="Gene3D" id="1.10.10.200">
    <property type="match status" value="1"/>
</dbReference>
<proteinExistence type="inferred from homology"/>
<dbReference type="Pfam" id="PF20772">
    <property type="entry name" value="TACO1_YebC_N"/>
    <property type="match status" value="1"/>
</dbReference>
<dbReference type="Gene3D" id="3.30.70.980">
    <property type="match status" value="2"/>
</dbReference>
<organism evidence="6 7">
    <name type="scientific">Candidatus Gottesmanbacteria bacterium RBG_16_43_7</name>
    <dbReference type="NCBI Taxonomy" id="1798373"/>
    <lineage>
        <taxon>Bacteria</taxon>
        <taxon>Candidatus Gottesmaniibacteriota</taxon>
    </lineage>
</organism>
<evidence type="ECO:0000256" key="2">
    <source>
        <dbReference type="ARBA" id="ARBA00023015"/>
    </source>
</evidence>
<dbReference type="EMBL" id="MFJC01000043">
    <property type="protein sequence ID" value="OGG08870.1"/>
    <property type="molecule type" value="Genomic_DNA"/>
</dbReference>
<feature type="domain" description="TACO1/YebC-like N-terminal" evidence="5">
    <location>
        <begin position="2"/>
        <end position="61"/>
    </location>
</feature>
<feature type="domain" description="TACO1/YebC-like second and third" evidence="4">
    <location>
        <begin position="68"/>
        <end position="221"/>
    </location>
</feature>
<dbReference type="InterPro" id="IPR002876">
    <property type="entry name" value="Transcrip_reg_TACO1-like"/>
</dbReference>
<comment type="similarity">
    <text evidence="1">Belongs to the TACO1 family.</text>
</comment>